<organism evidence="3 4">
    <name type="scientific">Sphingobacterium olei</name>
    <dbReference type="NCBI Taxonomy" id="2571155"/>
    <lineage>
        <taxon>Bacteria</taxon>
        <taxon>Pseudomonadati</taxon>
        <taxon>Bacteroidota</taxon>
        <taxon>Sphingobacteriia</taxon>
        <taxon>Sphingobacteriales</taxon>
        <taxon>Sphingobacteriaceae</taxon>
        <taxon>Sphingobacterium</taxon>
    </lineage>
</organism>
<dbReference type="Proteomes" id="UP000306808">
    <property type="component" value="Unassembled WGS sequence"/>
</dbReference>
<protein>
    <recommendedName>
        <fullName evidence="2">DUF6850 domain-containing protein</fullName>
    </recommendedName>
</protein>
<sequence>MHTKILYTVALLAISSISSAQHIQQDLEKFRQQEVVLNSDNAAFLQQTKFSNIGNTSLKYDLTKGDFKHPLMAQEQQYVGFASERYQQLEDWKFYGKFNLDVGNEKEVAYTTQLNPLRINPYTVVDSLGGNWNKQRYGLQAKIASPLVNDRIGFGLGLQYKVSTGARQRDPRPENTNNYLELTPSLTYVLDPKSTLGINGNYSYFVEDLAVSNINTQTVHNMYKLIGLGEYVGSSPLFISSSPITRKYTGNKFGGSLQYLYQSENIKLLVDGFLNTYSEHATDGVVFPQQAGKHQYLQYGTHIVSNIIRESALHTFRINWDQKDVDNTEYHQYQDPTTREYITLFSDVFNTNLVTEASIGYQMGSLKDNILQWQTGISVTYDGLDNRYASNQSQQTVDRLTYRADFKRYFVSEDASGIHVQVGFIYSDAVNADFAYDEKSYSTNFIAHHILYPANQFLSINYWGADAALQYNFKRTENRNNQFYVRLSGNYLQPTSNETYFNKDMSRIQGQLSIGLYSL</sequence>
<keyword evidence="4" id="KW-1185">Reference proteome</keyword>
<evidence type="ECO:0000256" key="1">
    <source>
        <dbReference type="SAM" id="SignalP"/>
    </source>
</evidence>
<evidence type="ECO:0000313" key="3">
    <source>
        <dbReference type="EMBL" id="TJZ63340.1"/>
    </source>
</evidence>
<gene>
    <name evidence="3" type="ORF">FAZ15_03415</name>
</gene>
<accession>A0A4U0P7L6</accession>
<dbReference type="Pfam" id="PF21012">
    <property type="entry name" value="DUF6850"/>
    <property type="match status" value="1"/>
</dbReference>
<keyword evidence="1" id="KW-0732">Signal</keyword>
<dbReference type="InterPro" id="IPR049236">
    <property type="entry name" value="DUF6850"/>
</dbReference>
<evidence type="ECO:0000313" key="4">
    <source>
        <dbReference type="Proteomes" id="UP000306808"/>
    </source>
</evidence>
<dbReference type="EMBL" id="SUME01000001">
    <property type="protein sequence ID" value="TJZ63340.1"/>
    <property type="molecule type" value="Genomic_DNA"/>
</dbReference>
<comment type="caution">
    <text evidence="3">The sequence shown here is derived from an EMBL/GenBank/DDBJ whole genome shotgun (WGS) entry which is preliminary data.</text>
</comment>
<name>A0A4U0P7L6_9SPHI</name>
<evidence type="ECO:0000259" key="2">
    <source>
        <dbReference type="Pfam" id="PF21012"/>
    </source>
</evidence>
<feature type="chain" id="PRO_5020411294" description="DUF6850 domain-containing protein" evidence="1">
    <location>
        <begin position="21"/>
        <end position="519"/>
    </location>
</feature>
<feature type="signal peptide" evidence="1">
    <location>
        <begin position="1"/>
        <end position="20"/>
    </location>
</feature>
<proteinExistence type="predicted"/>
<dbReference type="OrthoDB" id="662051at2"/>
<dbReference type="RefSeq" id="WP_136899884.1">
    <property type="nucleotide sequence ID" value="NZ_SUME01000001.1"/>
</dbReference>
<feature type="domain" description="DUF6850" evidence="2">
    <location>
        <begin position="42"/>
        <end position="517"/>
    </location>
</feature>
<dbReference type="AlphaFoldDB" id="A0A4U0P7L6"/>
<reference evidence="3 4" key="1">
    <citation type="submission" date="2019-04" db="EMBL/GenBank/DDBJ databases">
        <title>Sphingobacterium olei sp. nov., isolated from oil-contaminated soil.</title>
        <authorList>
            <person name="Liu B."/>
        </authorList>
    </citation>
    <scope>NUCLEOTIDE SEQUENCE [LARGE SCALE GENOMIC DNA]</scope>
    <source>
        <strain evidence="3 4">HAL-9</strain>
    </source>
</reference>